<evidence type="ECO:0000313" key="8">
    <source>
        <dbReference type="EMBL" id="SLM39597.1"/>
    </source>
</evidence>
<feature type="active site" evidence="5">
    <location>
        <position position="317"/>
    </location>
</feature>
<evidence type="ECO:0000256" key="1">
    <source>
        <dbReference type="ARBA" id="ARBA00004240"/>
    </source>
</evidence>
<comment type="similarity">
    <text evidence="2 7">Belongs to the glycosyl hydrolase 47 family.</text>
</comment>
<evidence type="ECO:0000256" key="3">
    <source>
        <dbReference type="ARBA" id="ARBA00022824"/>
    </source>
</evidence>
<evidence type="ECO:0000256" key="2">
    <source>
        <dbReference type="ARBA" id="ARBA00007658"/>
    </source>
</evidence>
<dbReference type="AlphaFoldDB" id="A0A1W5D8X8"/>
<dbReference type="GO" id="GO:0004571">
    <property type="term" value="F:mannosyl-oligosaccharide 1,2-alpha-mannosidase activity"/>
    <property type="evidence" value="ECO:0007669"/>
    <property type="project" value="InterPro"/>
</dbReference>
<keyword evidence="4" id="KW-0325">Glycoprotein</keyword>
<name>A0A1W5D8X8_9LECA</name>
<sequence length="1019" mass="112524">MTDGEIKTLRLETEQIFYHGYDNYMKYAFPEDELRPITCRPLTRDRSNPAHIELNDALGNYSLTLIDSLSTLAILASTPSSKGTRNKSLDKFQEGVAAVVRQYGDGTEGRQGIGLRGRGFDVDSKVQVFETVIRGVGGLLSAHLFAVGELPIRGYNPKKRPKAAVGDAISKDYEIQWSKSFSYDGQLLRLALDLAKRLLPAFYTATGLPYPRVNLRHGVPFYPNSPMNFDAERGQCRLTPPPSGEITETCSAGAGSLVLEFTTLSRLTGDPRFEQLGKRAFWAIWERRSNIGLIGSGVDAETGLWTSSFTGIGAGVDSFFEYALKSYVLFSGLPPPDTERLHDSLPSLGPYPNVSDEQHAAESFLQVWQESHAAIKRHLYRSSSYIHPHYVQADMFTGAARAFWMDALSAYFPGLLTMVGDTEEAIETHLLFTALWTRYSALPERWSTATGAVEGGLTWWLGRPEFIESTYHLYRTTRDPWYLHVGEMTLRDIKRRCWTRCGWSGIQDVRTGERNDRMESFFLGETAKYLFLLFDPSHPLNHLDAPLVFSTEGHPLIIPRTTMRSKQRPRKVLTTAGLTGVPKEAICPLPPDMVPFTLSATAARNDIFHAASLARLHLMPKPDNLESPMIEFSSDHPSISLSDVRSPSNYTYFPWTLPLELVPHDGFCSKVAARPTFDITFPALPNMVLGPGALKRVVSGILVNSMGGLRLGMIQDVPISSGGGGDGDMYRVQVINNIPLGKDEKIFLAKDVVSDVVNPQDPNFTRIRDTAMLDIVVDTIAGQRMSQEEAHHVDVNSTITVIPDISIAPEFDEGSEAASNMRVAFSSLFQQVTAILREQPRSADSPHRREYIPAITPTGSGAAPIPDVVEALGSDVTRASQGPLLWHSIYVTDENCGGKLPASVAKEHQVIVIKRGLCSFMQKLGNIPSFAPSPTALQLVVMVSFEEDDQSTPGWLTRPFLESPQFTPSGLPRQNPIPMVLVGGGQRVYGVFQRAVGVGIKRRYTVHAQGVPISNLIII</sequence>
<proteinExistence type="inferred from homology"/>
<dbReference type="Pfam" id="PF01532">
    <property type="entry name" value="Glyco_hydro_47"/>
    <property type="match status" value="1"/>
</dbReference>
<feature type="active site" evidence="5">
    <location>
        <position position="465"/>
    </location>
</feature>
<dbReference type="GO" id="GO:0036503">
    <property type="term" value="P:ERAD pathway"/>
    <property type="evidence" value="ECO:0007669"/>
    <property type="project" value="UniProtKB-ARBA"/>
</dbReference>
<dbReference type="SUPFAM" id="SSF48225">
    <property type="entry name" value="Seven-hairpin glycosidases"/>
    <property type="match status" value="1"/>
</dbReference>
<dbReference type="GO" id="GO:0016020">
    <property type="term" value="C:membrane"/>
    <property type="evidence" value="ECO:0007669"/>
    <property type="project" value="InterPro"/>
</dbReference>
<keyword evidence="7" id="KW-0378">Hydrolase</keyword>
<dbReference type="InterPro" id="IPR044674">
    <property type="entry name" value="EDEM1/2/3"/>
</dbReference>
<dbReference type="GO" id="GO:0005509">
    <property type="term" value="F:calcium ion binding"/>
    <property type="evidence" value="ECO:0007669"/>
    <property type="project" value="InterPro"/>
</dbReference>
<keyword evidence="3" id="KW-0256">Endoplasmic reticulum</keyword>
<dbReference type="UniPathway" id="UPA00378"/>
<dbReference type="EC" id="3.2.1.-" evidence="7"/>
<organism evidence="8 9">
    <name type="scientific">Lasallia pustulata</name>
    <dbReference type="NCBI Taxonomy" id="136370"/>
    <lineage>
        <taxon>Eukaryota</taxon>
        <taxon>Fungi</taxon>
        <taxon>Dikarya</taxon>
        <taxon>Ascomycota</taxon>
        <taxon>Pezizomycotina</taxon>
        <taxon>Lecanoromycetes</taxon>
        <taxon>OSLEUM clade</taxon>
        <taxon>Umbilicariomycetidae</taxon>
        <taxon>Umbilicariales</taxon>
        <taxon>Umbilicariaceae</taxon>
        <taxon>Lasallia</taxon>
    </lineage>
</organism>
<dbReference type="Gene3D" id="1.50.10.10">
    <property type="match status" value="1"/>
</dbReference>
<feature type="binding site" evidence="6">
    <location>
        <position position="551"/>
    </location>
    <ligand>
        <name>Ca(2+)</name>
        <dbReference type="ChEBI" id="CHEBI:29108"/>
    </ligand>
</feature>
<keyword evidence="6" id="KW-0106">Calcium</keyword>
<dbReference type="PANTHER" id="PTHR45679:SF5">
    <property type="entry name" value="ER DEGRADATION-ENHANCING ALPHA-MANNOSIDASE-LIKE PROTEIN 1"/>
    <property type="match status" value="1"/>
</dbReference>
<accession>A0A1W5D8X8</accession>
<keyword evidence="7" id="KW-0326">Glycosidase</keyword>
<keyword evidence="6" id="KW-0479">Metal-binding</keyword>
<dbReference type="InterPro" id="IPR001382">
    <property type="entry name" value="Glyco_hydro_47"/>
</dbReference>
<evidence type="ECO:0000256" key="4">
    <source>
        <dbReference type="ARBA" id="ARBA00023180"/>
    </source>
</evidence>
<feature type="active site" description="Proton donor" evidence="5">
    <location>
        <position position="130"/>
    </location>
</feature>
<evidence type="ECO:0000313" key="9">
    <source>
        <dbReference type="Proteomes" id="UP000192927"/>
    </source>
</evidence>
<dbReference type="GO" id="GO:1904380">
    <property type="term" value="P:endoplasmic reticulum mannose trimming"/>
    <property type="evidence" value="ECO:0007669"/>
    <property type="project" value="InterPro"/>
</dbReference>
<evidence type="ECO:0000256" key="7">
    <source>
        <dbReference type="RuleBase" id="RU361193"/>
    </source>
</evidence>
<comment type="cofactor">
    <cofactor evidence="6">
        <name>Ca(2+)</name>
        <dbReference type="ChEBI" id="CHEBI:29108"/>
    </cofactor>
</comment>
<dbReference type="PRINTS" id="PR00747">
    <property type="entry name" value="GLYHDRLASE47"/>
</dbReference>
<dbReference type="InterPro" id="IPR012341">
    <property type="entry name" value="6hp_glycosidase-like_sf"/>
</dbReference>
<evidence type="ECO:0000256" key="5">
    <source>
        <dbReference type="PIRSR" id="PIRSR601382-1"/>
    </source>
</evidence>
<feature type="active site" description="Proton donor" evidence="5">
    <location>
        <position position="444"/>
    </location>
</feature>
<dbReference type="GO" id="GO:0044322">
    <property type="term" value="C:endoplasmic reticulum quality control compartment"/>
    <property type="evidence" value="ECO:0007669"/>
    <property type="project" value="GOC"/>
</dbReference>
<protein>
    <recommendedName>
        <fullName evidence="7">alpha-1,2-Mannosidase</fullName>
        <ecNumber evidence="7">3.2.1.-</ecNumber>
    </recommendedName>
</protein>
<reference evidence="9" key="1">
    <citation type="submission" date="2017-03" db="EMBL/GenBank/DDBJ databases">
        <authorList>
            <person name="Sharma R."/>
            <person name="Thines M."/>
        </authorList>
    </citation>
    <scope>NUCLEOTIDE SEQUENCE [LARGE SCALE GENOMIC DNA]</scope>
</reference>
<keyword evidence="9" id="KW-1185">Reference proteome</keyword>
<dbReference type="GO" id="GO:0005975">
    <property type="term" value="P:carbohydrate metabolic process"/>
    <property type="evidence" value="ECO:0007669"/>
    <property type="project" value="InterPro"/>
</dbReference>
<evidence type="ECO:0000256" key="6">
    <source>
        <dbReference type="PIRSR" id="PIRSR601382-2"/>
    </source>
</evidence>
<comment type="subcellular location">
    <subcellularLocation>
        <location evidence="1">Endoplasmic reticulum</location>
    </subcellularLocation>
</comment>
<dbReference type="PANTHER" id="PTHR45679">
    <property type="entry name" value="ER DEGRADATION-ENHANCING ALPHA-MANNOSIDASE-LIKE PROTEIN 2"/>
    <property type="match status" value="1"/>
</dbReference>
<dbReference type="EMBL" id="FWEW01003531">
    <property type="protein sequence ID" value="SLM39597.1"/>
    <property type="molecule type" value="Genomic_DNA"/>
</dbReference>
<dbReference type="InterPro" id="IPR036026">
    <property type="entry name" value="Seven-hairpin_glycosidases"/>
</dbReference>
<dbReference type="Proteomes" id="UP000192927">
    <property type="component" value="Unassembled WGS sequence"/>
</dbReference>